<accession>A0A1H1JFX8</accession>
<dbReference type="Proteomes" id="UP000183487">
    <property type="component" value="Unassembled WGS sequence"/>
</dbReference>
<organism evidence="1 2">
    <name type="scientific">Paraburkholderia fungorum</name>
    <dbReference type="NCBI Taxonomy" id="134537"/>
    <lineage>
        <taxon>Bacteria</taxon>
        <taxon>Pseudomonadati</taxon>
        <taxon>Pseudomonadota</taxon>
        <taxon>Betaproteobacteria</taxon>
        <taxon>Burkholderiales</taxon>
        <taxon>Burkholderiaceae</taxon>
        <taxon>Paraburkholderia</taxon>
    </lineage>
</organism>
<reference evidence="2" key="1">
    <citation type="submission" date="2016-10" db="EMBL/GenBank/DDBJ databases">
        <authorList>
            <person name="Varghese N."/>
        </authorList>
    </citation>
    <scope>NUCLEOTIDE SEQUENCE [LARGE SCALE GENOMIC DNA]</scope>
    <source>
        <strain evidence="2">GAS106B</strain>
    </source>
</reference>
<sequence length="43" mass="4780">MQGRTEMQNSLCAAHRKKGGASDIECCLVCQAIQKQRDSQSLR</sequence>
<gene>
    <name evidence="1" type="ORF">SAMN05443245_6301</name>
</gene>
<protein>
    <submittedName>
        <fullName evidence="1">Uncharacterized protein</fullName>
    </submittedName>
</protein>
<dbReference type="AlphaFoldDB" id="A0A1H1JFX8"/>
<evidence type="ECO:0000313" key="1">
    <source>
        <dbReference type="EMBL" id="SDR48916.1"/>
    </source>
</evidence>
<name>A0A1H1JFX8_9BURK</name>
<evidence type="ECO:0000313" key="2">
    <source>
        <dbReference type="Proteomes" id="UP000183487"/>
    </source>
</evidence>
<keyword evidence="2" id="KW-1185">Reference proteome</keyword>
<dbReference type="EMBL" id="FNKP01000003">
    <property type="protein sequence ID" value="SDR48916.1"/>
    <property type="molecule type" value="Genomic_DNA"/>
</dbReference>
<proteinExistence type="predicted"/>